<keyword evidence="1" id="KW-0472">Membrane</keyword>
<accession>W7A8S5</accession>
<evidence type="ECO:0000313" key="2">
    <source>
        <dbReference type="EMBL" id="EUD65524.1"/>
    </source>
</evidence>
<feature type="transmembrane region" description="Helical" evidence="1">
    <location>
        <begin position="65"/>
        <end position="85"/>
    </location>
</feature>
<dbReference type="OrthoDB" id="374371at2759"/>
<gene>
    <name evidence="2" type="ORF">C922_04030</name>
</gene>
<organism evidence="2 3">
    <name type="scientific">Plasmodium inui San Antonio 1</name>
    <dbReference type="NCBI Taxonomy" id="1237626"/>
    <lineage>
        <taxon>Eukaryota</taxon>
        <taxon>Sar</taxon>
        <taxon>Alveolata</taxon>
        <taxon>Apicomplexa</taxon>
        <taxon>Aconoidasida</taxon>
        <taxon>Haemosporida</taxon>
        <taxon>Plasmodiidae</taxon>
        <taxon>Plasmodium</taxon>
        <taxon>Plasmodium (Plasmodium)</taxon>
    </lineage>
</organism>
<dbReference type="VEuPathDB" id="PlasmoDB:C922_04030"/>
<name>W7A8S5_9APIC</name>
<dbReference type="Proteomes" id="UP000030640">
    <property type="component" value="Unassembled WGS sequence"/>
</dbReference>
<dbReference type="RefSeq" id="XP_008817837.1">
    <property type="nucleotide sequence ID" value="XM_008819615.1"/>
</dbReference>
<protein>
    <recommendedName>
        <fullName evidence="4">MARVEL domain-containing protein</fullName>
    </recommendedName>
</protein>
<sequence>MKMRKDMVTFLFGIIASILLFVVGGMLDSVNYILGCYTFVGLVLMMYSILAFLVPSTKKSRDFVFSYGVTTACMFVISLMIHIVIVDSHVKSSCKYSNGNCMKYVFISVCGFTSTFCFLAASIMTFKVIHVW</sequence>
<dbReference type="AlphaFoldDB" id="W7A8S5"/>
<feature type="transmembrane region" description="Helical" evidence="1">
    <location>
        <begin position="32"/>
        <end position="53"/>
    </location>
</feature>
<dbReference type="EMBL" id="KI965478">
    <property type="protein sequence ID" value="EUD65524.1"/>
    <property type="molecule type" value="Genomic_DNA"/>
</dbReference>
<keyword evidence="1" id="KW-0812">Transmembrane</keyword>
<evidence type="ECO:0008006" key="4">
    <source>
        <dbReference type="Google" id="ProtNLM"/>
    </source>
</evidence>
<proteinExistence type="predicted"/>
<dbReference type="GeneID" id="20039304"/>
<keyword evidence="3" id="KW-1185">Reference proteome</keyword>
<keyword evidence="1" id="KW-1133">Transmembrane helix</keyword>
<feature type="transmembrane region" description="Helical" evidence="1">
    <location>
        <begin position="7"/>
        <end position="26"/>
    </location>
</feature>
<feature type="transmembrane region" description="Helical" evidence="1">
    <location>
        <begin position="105"/>
        <end position="126"/>
    </location>
</feature>
<reference evidence="2 3" key="1">
    <citation type="submission" date="2013-02" db="EMBL/GenBank/DDBJ databases">
        <title>The Genome Sequence of Plasmodium inui San Antonio 1.</title>
        <authorList>
            <consortium name="The Broad Institute Genome Sequencing Platform"/>
            <consortium name="The Broad Institute Genome Sequencing Center for Infectious Disease"/>
            <person name="Neafsey D."/>
            <person name="Cheeseman I."/>
            <person name="Volkman S."/>
            <person name="Adams J."/>
            <person name="Walker B."/>
            <person name="Young S.K."/>
            <person name="Zeng Q."/>
            <person name="Gargeya S."/>
            <person name="Fitzgerald M."/>
            <person name="Haas B."/>
            <person name="Abouelleil A."/>
            <person name="Alvarado L."/>
            <person name="Arachchi H.M."/>
            <person name="Berlin A.M."/>
            <person name="Chapman S.B."/>
            <person name="Dewar J."/>
            <person name="Goldberg J."/>
            <person name="Griggs A."/>
            <person name="Gujja S."/>
            <person name="Hansen M."/>
            <person name="Howarth C."/>
            <person name="Imamovic A."/>
            <person name="Larimer J."/>
            <person name="McCowan C."/>
            <person name="Murphy C."/>
            <person name="Neiman D."/>
            <person name="Pearson M."/>
            <person name="Priest M."/>
            <person name="Roberts A."/>
            <person name="Saif S."/>
            <person name="Shea T."/>
            <person name="Sisk P."/>
            <person name="Sykes S."/>
            <person name="Wortman J."/>
            <person name="Nusbaum C."/>
            <person name="Birren B."/>
        </authorList>
    </citation>
    <scope>NUCLEOTIDE SEQUENCE [LARGE SCALE GENOMIC DNA]</scope>
    <source>
        <strain evidence="2 3">San Antonio 1</strain>
    </source>
</reference>
<evidence type="ECO:0000313" key="3">
    <source>
        <dbReference type="Proteomes" id="UP000030640"/>
    </source>
</evidence>
<evidence type="ECO:0000256" key="1">
    <source>
        <dbReference type="SAM" id="Phobius"/>
    </source>
</evidence>